<dbReference type="GO" id="GO:0016787">
    <property type="term" value="F:hydrolase activity"/>
    <property type="evidence" value="ECO:0007669"/>
    <property type="project" value="UniProtKB-KW"/>
</dbReference>
<dbReference type="PANTHER" id="PTHR11437:SF65">
    <property type="entry name" value="ANGIOGENIN-2"/>
    <property type="match status" value="1"/>
</dbReference>
<dbReference type="PRINTS" id="PR00794">
    <property type="entry name" value="RIBONUCLEASE"/>
</dbReference>
<feature type="domain" description="Ribonuclease A-domain" evidence="7">
    <location>
        <begin position="215"/>
        <end position="332"/>
    </location>
</feature>
<dbReference type="InterPro" id="IPR023411">
    <property type="entry name" value="RNaseA_AS"/>
</dbReference>
<dbReference type="GO" id="GO:0004519">
    <property type="term" value="F:endonuclease activity"/>
    <property type="evidence" value="ECO:0007669"/>
    <property type="project" value="UniProtKB-KW"/>
</dbReference>
<evidence type="ECO:0000313" key="8">
    <source>
        <dbReference type="EMBL" id="KAK9397727.1"/>
    </source>
</evidence>
<dbReference type="Pfam" id="PF00074">
    <property type="entry name" value="RnaseA"/>
    <property type="match status" value="3"/>
</dbReference>
<proteinExistence type="inferred from homology"/>
<feature type="transmembrane region" description="Helical" evidence="6">
    <location>
        <begin position="353"/>
        <end position="375"/>
    </location>
</feature>
<feature type="transmembrane region" description="Helical" evidence="6">
    <location>
        <begin position="194"/>
        <end position="215"/>
    </location>
</feature>
<feature type="domain" description="Ribonuclease A-domain" evidence="7">
    <location>
        <begin position="53"/>
        <end position="167"/>
    </location>
</feature>
<feature type="transmembrane region" description="Helical" evidence="6">
    <location>
        <begin position="34"/>
        <end position="54"/>
    </location>
</feature>
<sequence>MEAALPCWFLHKELTYFIFFAADAEKMMPFKESFHTLLLLLTTEFILGSFAFSYEDFLMKHYDFPRSLVGNHYCNAMMQNRGMTRPKCRQVNTFIHDTKAYIIDVCGRKGVFYGHELRHSIKIFTVTTCTLRGSNPRAPCNYKENLSPKNIVVACLDGKPVHYEEGDFAMVHEEEDERLRTHLFFKIICRADHAFKGFGFGLFIVMAAVTILSTFGQTYEDFLTKHYDNPKSNVGDHYCNKMMQRRGMTKPKCKEVNSFIHTTKNNIIAVCGTGGEAINDRLRRSKQQFQVTTCQMKGSSTSPPCDYRENTSLRYIVIACENGFPVHYEEATEKNQNSPRISELIMLFKGFGLGHFIVLAGIMMLGTFAADYPIFLRQHYNNPKSNVRKSYCNAMMQSRGMTSPSCKPLNTFIHDTKNRITAVCGREGTPFGNRLRRSLQQFRVTTCKMRGSSILPPCEYRENTSPRYIVIACENGLPLHKGENAAHRKNRVCFFPAKQLRKIKRRSDPVSEFRVELTPCLRC</sequence>
<dbReference type="PANTHER" id="PTHR11437">
    <property type="entry name" value="RIBONUCLEASE"/>
    <property type="match status" value="1"/>
</dbReference>
<keyword evidence="3 5" id="KW-0255">Endonuclease</keyword>
<evidence type="ECO:0000256" key="2">
    <source>
        <dbReference type="ARBA" id="ARBA00022722"/>
    </source>
</evidence>
<dbReference type="CDD" id="cd06265">
    <property type="entry name" value="RNase_A_canonical"/>
    <property type="match status" value="3"/>
</dbReference>
<dbReference type="Gene3D" id="3.10.130.10">
    <property type="entry name" value="Ribonuclease A-like domain"/>
    <property type="match status" value="3"/>
</dbReference>
<comment type="caution">
    <text evidence="8">The sequence shown here is derived from an EMBL/GenBank/DDBJ whole genome shotgun (WGS) entry which is preliminary data.</text>
</comment>
<evidence type="ECO:0000313" key="9">
    <source>
        <dbReference type="Proteomes" id="UP001474421"/>
    </source>
</evidence>
<dbReference type="AlphaFoldDB" id="A0AAW1B6T7"/>
<dbReference type="InterPro" id="IPR023412">
    <property type="entry name" value="RNaseA_domain"/>
</dbReference>
<accession>A0AAW1B6T7</accession>
<dbReference type="EMBL" id="JAOTOJ010000008">
    <property type="protein sequence ID" value="KAK9397727.1"/>
    <property type="molecule type" value="Genomic_DNA"/>
</dbReference>
<evidence type="ECO:0000256" key="3">
    <source>
        <dbReference type="ARBA" id="ARBA00022759"/>
    </source>
</evidence>
<dbReference type="Proteomes" id="UP001474421">
    <property type="component" value="Unassembled WGS sequence"/>
</dbReference>
<keyword evidence="9" id="KW-1185">Reference proteome</keyword>
<keyword evidence="6" id="KW-1133">Transmembrane helix</keyword>
<evidence type="ECO:0000259" key="7">
    <source>
        <dbReference type="SMART" id="SM00092"/>
    </source>
</evidence>
<dbReference type="PROSITE" id="PS00127">
    <property type="entry name" value="RNASE_PANCREATIC"/>
    <property type="match status" value="1"/>
</dbReference>
<dbReference type="SMART" id="SM00092">
    <property type="entry name" value="RNAse_Pc"/>
    <property type="match status" value="3"/>
</dbReference>
<gene>
    <name evidence="8" type="ORF">NXF25_021088</name>
</gene>
<evidence type="ECO:0000256" key="1">
    <source>
        <dbReference type="ARBA" id="ARBA00005600"/>
    </source>
</evidence>
<reference evidence="8 9" key="1">
    <citation type="journal article" date="2024" name="Proc. Natl. Acad. Sci. U.S.A.">
        <title>The genetic regulatory architecture and epigenomic basis for age-related changes in rattlesnake venom.</title>
        <authorList>
            <person name="Hogan M.P."/>
            <person name="Holding M.L."/>
            <person name="Nystrom G.S."/>
            <person name="Colston T.J."/>
            <person name="Bartlett D.A."/>
            <person name="Mason A.J."/>
            <person name="Ellsworth S.A."/>
            <person name="Rautsaw R.M."/>
            <person name="Lawrence K.C."/>
            <person name="Strickland J.L."/>
            <person name="He B."/>
            <person name="Fraser P."/>
            <person name="Margres M.J."/>
            <person name="Gilbert D.M."/>
            <person name="Gibbs H.L."/>
            <person name="Parkinson C.L."/>
            <person name="Rokyta D.R."/>
        </authorList>
    </citation>
    <scope>NUCLEOTIDE SEQUENCE [LARGE SCALE GENOMIC DNA]</scope>
    <source>
        <strain evidence="8">DRR0105</strain>
    </source>
</reference>
<dbReference type="GO" id="GO:0050830">
    <property type="term" value="P:defense response to Gram-positive bacterium"/>
    <property type="evidence" value="ECO:0007669"/>
    <property type="project" value="TreeGrafter"/>
</dbReference>
<dbReference type="FunFam" id="3.10.130.10:FF:000001">
    <property type="entry name" value="Ribonuclease pancreatic"/>
    <property type="match status" value="1"/>
</dbReference>
<evidence type="ECO:0000256" key="5">
    <source>
        <dbReference type="RuleBase" id="RU000651"/>
    </source>
</evidence>
<keyword evidence="6" id="KW-0812">Transmembrane</keyword>
<keyword evidence="6" id="KW-0472">Membrane</keyword>
<comment type="similarity">
    <text evidence="1 5">Belongs to the pancreatic ribonuclease family.</text>
</comment>
<organism evidence="8 9">
    <name type="scientific">Crotalus adamanteus</name>
    <name type="common">Eastern diamondback rattlesnake</name>
    <dbReference type="NCBI Taxonomy" id="8729"/>
    <lineage>
        <taxon>Eukaryota</taxon>
        <taxon>Metazoa</taxon>
        <taxon>Chordata</taxon>
        <taxon>Craniata</taxon>
        <taxon>Vertebrata</taxon>
        <taxon>Euteleostomi</taxon>
        <taxon>Lepidosauria</taxon>
        <taxon>Squamata</taxon>
        <taxon>Bifurcata</taxon>
        <taxon>Unidentata</taxon>
        <taxon>Episquamata</taxon>
        <taxon>Toxicofera</taxon>
        <taxon>Serpentes</taxon>
        <taxon>Colubroidea</taxon>
        <taxon>Viperidae</taxon>
        <taxon>Crotalinae</taxon>
        <taxon>Crotalus</taxon>
    </lineage>
</organism>
<dbReference type="InterPro" id="IPR001427">
    <property type="entry name" value="RNaseA"/>
</dbReference>
<dbReference type="InterPro" id="IPR036816">
    <property type="entry name" value="RNaseA-like_dom_sf"/>
</dbReference>
<keyword evidence="4 5" id="KW-0378">Hydrolase</keyword>
<dbReference type="SUPFAM" id="SSF54076">
    <property type="entry name" value="RNase A-like"/>
    <property type="match status" value="3"/>
</dbReference>
<feature type="domain" description="Ribonuclease A-domain" evidence="7">
    <location>
        <begin position="368"/>
        <end position="485"/>
    </location>
</feature>
<name>A0AAW1B6T7_CROAD</name>
<protein>
    <submittedName>
        <fullName evidence="8">Ribonuclease-like</fullName>
    </submittedName>
</protein>
<evidence type="ECO:0000256" key="4">
    <source>
        <dbReference type="ARBA" id="ARBA00022801"/>
    </source>
</evidence>
<dbReference type="GO" id="GO:0003676">
    <property type="term" value="F:nucleic acid binding"/>
    <property type="evidence" value="ECO:0007669"/>
    <property type="project" value="InterPro"/>
</dbReference>
<evidence type="ECO:0000256" key="6">
    <source>
        <dbReference type="SAM" id="Phobius"/>
    </source>
</evidence>
<dbReference type="GO" id="GO:0004540">
    <property type="term" value="F:RNA nuclease activity"/>
    <property type="evidence" value="ECO:0007669"/>
    <property type="project" value="TreeGrafter"/>
</dbReference>
<keyword evidence="2 5" id="KW-0540">Nuclease</keyword>